<protein>
    <recommendedName>
        <fullName evidence="8">CCHC-type domain-containing protein</fullName>
    </recommendedName>
</protein>
<proteinExistence type="predicted"/>
<dbReference type="InterPro" id="IPR041577">
    <property type="entry name" value="RT_RNaseH_2"/>
</dbReference>
<dbReference type="PANTHER" id="PTHR37984">
    <property type="entry name" value="PROTEIN CBG26694"/>
    <property type="match status" value="1"/>
</dbReference>
<dbReference type="Proteomes" id="UP001292094">
    <property type="component" value="Unassembled WGS sequence"/>
</dbReference>
<keyword evidence="7" id="KW-0238">DNA-binding</keyword>
<keyword evidence="10" id="KW-1185">Reference proteome</keyword>
<dbReference type="GO" id="GO:0003677">
    <property type="term" value="F:DNA binding"/>
    <property type="evidence" value="ECO:0007669"/>
    <property type="project" value="UniProtKB-KW"/>
</dbReference>
<dbReference type="Pfam" id="PF17919">
    <property type="entry name" value="RT_RNaseH_2"/>
    <property type="match status" value="1"/>
</dbReference>
<dbReference type="SUPFAM" id="SSF56672">
    <property type="entry name" value="DNA/RNA polymerases"/>
    <property type="match status" value="1"/>
</dbReference>
<keyword evidence="5" id="KW-0255">Endonuclease</keyword>
<keyword evidence="2" id="KW-0808">Transferase</keyword>
<keyword evidence="1" id="KW-0645">Protease</keyword>
<dbReference type="GO" id="GO:0004519">
    <property type="term" value="F:endonuclease activity"/>
    <property type="evidence" value="ECO:0007669"/>
    <property type="project" value="UniProtKB-KW"/>
</dbReference>
<dbReference type="Gene3D" id="3.30.70.270">
    <property type="match status" value="2"/>
</dbReference>
<keyword evidence="2" id="KW-0548">Nucleotidyltransferase</keyword>
<dbReference type="GO" id="GO:0008270">
    <property type="term" value="F:zinc ion binding"/>
    <property type="evidence" value="ECO:0007669"/>
    <property type="project" value="InterPro"/>
</dbReference>
<dbReference type="Gene3D" id="4.10.60.10">
    <property type="entry name" value="Zinc finger, CCHC-type"/>
    <property type="match status" value="1"/>
</dbReference>
<dbReference type="AlphaFoldDB" id="A0AAE1PFX0"/>
<dbReference type="SUPFAM" id="SSF57756">
    <property type="entry name" value="Retrovirus zinc finger-like domains"/>
    <property type="match status" value="1"/>
</dbReference>
<comment type="caution">
    <text evidence="9">The sequence shown here is derived from an EMBL/GenBank/DDBJ whole genome shotgun (WGS) entry which is preliminary data.</text>
</comment>
<gene>
    <name evidence="9" type="ORF">Pmani_020877</name>
</gene>
<evidence type="ECO:0000256" key="4">
    <source>
        <dbReference type="ARBA" id="ARBA00022750"/>
    </source>
</evidence>
<dbReference type="InterPro" id="IPR043502">
    <property type="entry name" value="DNA/RNA_pol_sf"/>
</dbReference>
<dbReference type="SMART" id="SM00343">
    <property type="entry name" value="ZnF_C2HC"/>
    <property type="match status" value="2"/>
</dbReference>
<accession>A0AAE1PFX0</accession>
<evidence type="ECO:0000256" key="1">
    <source>
        <dbReference type="ARBA" id="ARBA00022670"/>
    </source>
</evidence>
<dbReference type="CDD" id="cd09274">
    <property type="entry name" value="RNase_HI_RT_Ty3"/>
    <property type="match status" value="1"/>
</dbReference>
<keyword evidence="6" id="KW-0695">RNA-directed DNA polymerase</keyword>
<feature type="domain" description="CCHC-type" evidence="8">
    <location>
        <begin position="218"/>
        <end position="234"/>
    </location>
</feature>
<keyword evidence="5" id="KW-0378">Hydrolase</keyword>
<evidence type="ECO:0000256" key="3">
    <source>
        <dbReference type="ARBA" id="ARBA00022722"/>
    </source>
</evidence>
<dbReference type="GO" id="GO:0006508">
    <property type="term" value="P:proteolysis"/>
    <property type="evidence" value="ECO:0007669"/>
    <property type="project" value="UniProtKB-KW"/>
</dbReference>
<name>A0AAE1PFX0_9EUCA</name>
<evidence type="ECO:0000256" key="6">
    <source>
        <dbReference type="ARBA" id="ARBA00022918"/>
    </source>
</evidence>
<dbReference type="InterPro" id="IPR043128">
    <property type="entry name" value="Rev_trsase/Diguanyl_cyclase"/>
</dbReference>
<dbReference type="PANTHER" id="PTHR37984:SF8">
    <property type="entry name" value="CCHC-TYPE DOMAIN-CONTAINING PROTEIN"/>
    <property type="match status" value="1"/>
</dbReference>
<feature type="domain" description="CCHC-type" evidence="8">
    <location>
        <begin position="238"/>
        <end position="254"/>
    </location>
</feature>
<organism evidence="9 10">
    <name type="scientific">Petrolisthes manimaculis</name>
    <dbReference type="NCBI Taxonomy" id="1843537"/>
    <lineage>
        <taxon>Eukaryota</taxon>
        <taxon>Metazoa</taxon>
        <taxon>Ecdysozoa</taxon>
        <taxon>Arthropoda</taxon>
        <taxon>Crustacea</taxon>
        <taxon>Multicrustacea</taxon>
        <taxon>Malacostraca</taxon>
        <taxon>Eumalacostraca</taxon>
        <taxon>Eucarida</taxon>
        <taxon>Decapoda</taxon>
        <taxon>Pleocyemata</taxon>
        <taxon>Anomura</taxon>
        <taxon>Galatheoidea</taxon>
        <taxon>Porcellanidae</taxon>
        <taxon>Petrolisthes</taxon>
    </lineage>
</organism>
<dbReference type="Gene3D" id="3.10.10.10">
    <property type="entry name" value="HIV Type 1 Reverse Transcriptase, subunit A, domain 1"/>
    <property type="match status" value="1"/>
</dbReference>
<evidence type="ECO:0000256" key="7">
    <source>
        <dbReference type="ARBA" id="ARBA00023125"/>
    </source>
</evidence>
<dbReference type="CDD" id="cd01647">
    <property type="entry name" value="RT_LTR"/>
    <property type="match status" value="1"/>
</dbReference>
<evidence type="ECO:0000256" key="2">
    <source>
        <dbReference type="ARBA" id="ARBA00022695"/>
    </source>
</evidence>
<reference evidence="9" key="1">
    <citation type="submission" date="2023-11" db="EMBL/GenBank/DDBJ databases">
        <title>Genome assemblies of two species of porcelain crab, Petrolisthes cinctipes and Petrolisthes manimaculis (Anomura: Porcellanidae).</title>
        <authorList>
            <person name="Angst P."/>
        </authorList>
    </citation>
    <scope>NUCLEOTIDE SEQUENCE</scope>
    <source>
        <strain evidence="9">PB745_02</strain>
        <tissue evidence="9">Gill</tissue>
    </source>
</reference>
<dbReference type="GO" id="GO:0004190">
    <property type="term" value="F:aspartic-type endopeptidase activity"/>
    <property type="evidence" value="ECO:0007669"/>
    <property type="project" value="UniProtKB-KW"/>
</dbReference>
<evidence type="ECO:0000259" key="8">
    <source>
        <dbReference type="SMART" id="SM00343"/>
    </source>
</evidence>
<dbReference type="FunFam" id="3.10.20.370:FF:000001">
    <property type="entry name" value="Retrovirus-related Pol polyprotein from transposon 17.6-like protein"/>
    <property type="match status" value="1"/>
</dbReference>
<keyword evidence="4" id="KW-0064">Aspartyl protease</keyword>
<dbReference type="InterPro" id="IPR036875">
    <property type="entry name" value="Znf_CCHC_sf"/>
</dbReference>
<sequence>MAHASLPPPGPLLLMAEGWKKYQFEWENYLEGAELTKKPSRVKTAYFLAFCGAAAQERYKSFTWGQEDDKHDIEKILKKFKEELMPTENRCIERFVFNTRQQQPGEPVAEFVADLRRLASTSQFEKLTPENVNEELILGKLVCGLPDSAVRHRLLEEGNNLTLDKAITIVQCAEQVAQHSRVLASENTESCTASASVSAVKQASTPLHESPVSSSGAQCPNCGGDRHTFRDCPARGRQCFKCGKMNYFSSVCRARWSREYTSTRLAKRINAINNIGRMDAATCEYRLDKKSVQFLVDCGAEVNVMLVNIYRAATGDNMLPKVNPANAADLRSYGGSLCATHGTAQLRFHNAPRKPVIVFYIAEQASDVAVEPILGLNTSLELEFQDVFDHTTVGDLGATHHIKLKPEVHPVVHAQRRVQEPIREKVRAHLDELVEQEVIAPVNEATDRVGSPVIVLKKNGSVRLCLDVKELNSAICREHYTIPTEQEVSACLTGARIFSLFDTRQGFHHIRLDYESSLLCTFNTPFGRYRWLRLPFGLRSSPEVFQKHLMHALEGLEGVFICADDVLEVGYGDNPEEISNSHDRNCRALLERCRIKNIRLNHTKVRFKMSEVIYMGHRLTPQGMSPDPSKVTAITHMPPPQNVTQLRGFLSTVAYLARYLPRLSEVAEPLCALQKKNVEFQWPPALQKTFEEIKKLVTTAPVLQYYDPRLPVTLQCDASNYGLGAAILLEGKPVAYASRPLTSAEKNYAQIEKEMLAIVFATHRFDQLIYGLPVIQVQTDHKLLESLLRRPINDAPNKRLQSMMLKLQRYNLDTHYVSGKHVTIADTLSRQLPSHAKKQQSVFTVNLEQHRLALDLPVTPATLLDLQNETGNNEELQDVITAIQSGNWDSPSVEDFRPSKNELTTQNGLVFKGAMLVIPQAARRRIL</sequence>
<dbReference type="InterPro" id="IPR001878">
    <property type="entry name" value="Znf_CCHC"/>
</dbReference>
<dbReference type="Pfam" id="PF00078">
    <property type="entry name" value="RVT_1"/>
    <property type="match status" value="1"/>
</dbReference>
<evidence type="ECO:0000256" key="5">
    <source>
        <dbReference type="ARBA" id="ARBA00022759"/>
    </source>
</evidence>
<dbReference type="GO" id="GO:0003964">
    <property type="term" value="F:RNA-directed DNA polymerase activity"/>
    <property type="evidence" value="ECO:0007669"/>
    <property type="project" value="UniProtKB-KW"/>
</dbReference>
<evidence type="ECO:0000313" key="9">
    <source>
        <dbReference type="EMBL" id="KAK4307358.1"/>
    </source>
</evidence>
<evidence type="ECO:0000313" key="10">
    <source>
        <dbReference type="Proteomes" id="UP001292094"/>
    </source>
</evidence>
<dbReference type="InterPro" id="IPR050951">
    <property type="entry name" value="Retrovirus_Pol_polyprotein"/>
</dbReference>
<keyword evidence="3" id="KW-0540">Nuclease</keyword>
<dbReference type="FunFam" id="3.30.70.270:FF:000026">
    <property type="entry name" value="Transposon Ty3-G Gag-Pol polyprotein"/>
    <property type="match status" value="1"/>
</dbReference>
<dbReference type="EMBL" id="JAWZYT010002011">
    <property type="protein sequence ID" value="KAK4307358.1"/>
    <property type="molecule type" value="Genomic_DNA"/>
</dbReference>
<dbReference type="InterPro" id="IPR000477">
    <property type="entry name" value="RT_dom"/>
</dbReference>